<comment type="caution">
    <text evidence="3">The sequence shown here is derived from an EMBL/GenBank/DDBJ whole genome shotgun (WGS) entry which is preliminary data.</text>
</comment>
<sequence>MPKPREHLWLPPPSPPHLSSTWGLSGLTKHDEPSGSNGSIRLAVQFTLVALAAMAVVAVVAVLELRRKKVLKAMRQQQALEELARRVRARGKPYEDKAMDGDELAVAEEMVDDETEEDYPSLDEEREDEDDALSYSSDEYCDHTDDQVPEDELEEHNMPETDNESTCSESPPFRSARTEHPAMRLSAEARKIICPTLIIRFPETA</sequence>
<keyword evidence="4" id="KW-1185">Reference proteome</keyword>
<dbReference type="Proteomes" id="UP001515480">
    <property type="component" value="Unassembled WGS sequence"/>
</dbReference>
<proteinExistence type="predicted"/>
<keyword evidence="2" id="KW-1133">Transmembrane helix</keyword>
<evidence type="ECO:0000313" key="3">
    <source>
        <dbReference type="EMBL" id="KAL1525677.1"/>
    </source>
</evidence>
<keyword evidence="2" id="KW-0812">Transmembrane</keyword>
<protein>
    <submittedName>
        <fullName evidence="3">Uncharacterized protein</fullName>
    </submittedName>
</protein>
<evidence type="ECO:0000256" key="1">
    <source>
        <dbReference type="SAM" id="MobiDB-lite"/>
    </source>
</evidence>
<reference evidence="3 4" key="1">
    <citation type="journal article" date="2024" name="Science">
        <title>Giant polyketide synthase enzymes in the biosynthesis of giant marine polyether toxins.</title>
        <authorList>
            <person name="Fallon T.R."/>
            <person name="Shende V.V."/>
            <person name="Wierzbicki I.H."/>
            <person name="Pendleton A.L."/>
            <person name="Watervoot N.F."/>
            <person name="Auber R.P."/>
            <person name="Gonzalez D.J."/>
            <person name="Wisecaver J.H."/>
            <person name="Moore B.S."/>
        </authorList>
    </citation>
    <scope>NUCLEOTIDE SEQUENCE [LARGE SCALE GENOMIC DNA]</scope>
    <source>
        <strain evidence="3 4">12B1</strain>
    </source>
</reference>
<feature type="region of interest" description="Disordered" evidence="1">
    <location>
        <begin position="1"/>
        <end position="36"/>
    </location>
</feature>
<keyword evidence="2" id="KW-0472">Membrane</keyword>
<evidence type="ECO:0000256" key="2">
    <source>
        <dbReference type="SAM" id="Phobius"/>
    </source>
</evidence>
<dbReference type="AlphaFoldDB" id="A0AB34JXU7"/>
<accession>A0AB34JXU7</accession>
<organism evidence="3 4">
    <name type="scientific">Prymnesium parvum</name>
    <name type="common">Toxic golden alga</name>
    <dbReference type="NCBI Taxonomy" id="97485"/>
    <lineage>
        <taxon>Eukaryota</taxon>
        <taxon>Haptista</taxon>
        <taxon>Haptophyta</taxon>
        <taxon>Prymnesiophyceae</taxon>
        <taxon>Prymnesiales</taxon>
        <taxon>Prymnesiaceae</taxon>
        <taxon>Prymnesium</taxon>
    </lineage>
</organism>
<dbReference type="EMBL" id="JBGBPQ010000004">
    <property type="protein sequence ID" value="KAL1525677.1"/>
    <property type="molecule type" value="Genomic_DNA"/>
</dbReference>
<evidence type="ECO:0000313" key="4">
    <source>
        <dbReference type="Proteomes" id="UP001515480"/>
    </source>
</evidence>
<feature type="region of interest" description="Disordered" evidence="1">
    <location>
        <begin position="94"/>
        <end position="182"/>
    </location>
</feature>
<feature type="compositionally biased region" description="Acidic residues" evidence="1">
    <location>
        <begin position="101"/>
        <end position="132"/>
    </location>
</feature>
<gene>
    <name evidence="3" type="ORF">AB1Y20_020527</name>
</gene>
<name>A0AB34JXU7_PRYPA</name>
<feature type="transmembrane region" description="Helical" evidence="2">
    <location>
        <begin position="42"/>
        <end position="65"/>
    </location>
</feature>